<organism evidence="7 8">
    <name type="scientific">Maritimibacter harenae</name>
    <dbReference type="NCBI Taxonomy" id="2606218"/>
    <lineage>
        <taxon>Bacteria</taxon>
        <taxon>Pseudomonadati</taxon>
        <taxon>Pseudomonadota</taxon>
        <taxon>Alphaproteobacteria</taxon>
        <taxon>Rhodobacterales</taxon>
        <taxon>Roseobacteraceae</taxon>
        <taxon>Maritimibacter</taxon>
    </lineage>
</organism>
<gene>
    <name evidence="7" type="ORF">GQE99_16565</name>
</gene>
<dbReference type="GO" id="GO:0046872">
    <property type="term" value="F:metal ion binding"/>
    <property type="evidence" value="ECO:0007669"/>
    <property type="project" value="UniProtKB-KW"/>
</dbReference>
<dbReference type="EC" id="6.3.3.2" evidence="5"/>
<proteinExistence type="inferred from homology"/>
<protein>
    <recommendedName>
        <fullName evidence="5">5-formyltetrahydrofolate cyclo-ligase</fullName>
        <ecNumber evidence="5">6.3.3.2</ecNumber>
    </recommendedName>
</protein>
<dbReference type="Pfam" id="PF01812">
    <property type="entry name" value="5-FTHF_cyc-lig"/>
    <property type="match status" value="1"/>
</dbReference>
<evidence type="ECO:0000313" key="7">
    <source>
        <dbReference type="EMBL" id="MZR14634.1"/>
    </source>
</evidence>
<dbReference type="PANTHER" id="PTHR23407:SF1">
    <property type="entry name" value="5-FORMYLTETRAHYDROFOLATE CYCLO-LIGASE"/>
    <property type="match status" value="1"/>
</dbReference>
<evidence type="ECO:0000256" key="4">
    <source>
        <dbReference type="PIRSR" id="PIRSR006806-1"/>
    </source>
</evidence>
<dbReference type="InterPro" id="IPR037171">
    <property type="entry name" value="NagB/RpiA_transferase-like"/>
</dbReference>
<keyword evidence="5" id="KW-0479">Metal-binding</keyword>
<dbReference type="EMBL" id="WTUX01000019">
    <property type="protein sequence ID" value="MZR14634.1"/>
    <property type="molecule type" value="Genomic_DNA"/>
</dbReference>
<dbReference type="NCBIfam" id="TIGR02727">
    <property type="entry name" value="MTHFS_bact"/>
    <property type="match status" value="1"/>
</dbReference>
<name>A0A845MB09_9RHOB</name>
<comment type="similarity">
    <text evidence="1 5">Belongs to the 5-formyltetrahydrofolate cyclo-ligase family.</text>
</comment>
<dbReference type="GO" id="GO:0009396">
    <property type="term" value="P:folic acid-containing compound biosynthetic process"/>
    <property type="evidence" value="ECO:0007669"/>
    <property type="project" value="TreeGrafter"/>
</dbReference>
<comment type="caution">
    <text evidence="7">The sequence shown here is derived from an EMBL/GenBank/DDBJ whole genome shotgun (WGS) entry which is preliminary data.</text>
</comment>
<accession>A0A845MB09</accession>
<evidence type="ECO:0000256" key="5">
    <source>
        <dbReference type="RuleBase" id="RU361279"/>
    </source>
</evidence>
<feature type="region of interest" description="Disordered" evidence="6">
    <location>
        <begin position="1"/>
        <end position="22"/>
    </location>
</feature>
<dbReference type="GO" id="GO:0030272">
    <property type="term" value="F:5-formyltetrahydrofolate cyclo-ligase activity"/>
    <property type="evidence" value="ECO:0007669"/>
    <property type="project" value="UniProtKB-EC"/>
</dbReference>
<comment type="cofactor">
    <cofactor evidence="5">
        <name>Mg(2+)</name>
        <dbReference type="ChEBI" id="CHEBI:18420"/>
    </cofactor>
</comment>
<dbReference type="Proteomes" id="UP000467322">
    <property type="component" value="Unassembled WGS sequence"/>
</dbReference>
<feature type="binding site" evidence="4">
    <location>
        <begin position="3"/>
        <end position="7"/>
    </location>
    <ligand>
        <name>ATP</name>
        <dbReference type="ChEBI" id="CHEBI:30616"/>
    </ligand>
</feature>
<feature type="binding site" evidence="4">
    <location>
        <position position="46"/>
    </location>
    <ligand>
        <name>substrate</name>
    </ligand>
</feature>
<dbReference type="SUPFAM" id="SSF100950">
    <property type="entry name" value="NagB/RpiA/CoA transferase-like"/>
    <property type="match status" value="1"/>
</dbReference>
<keyword evidence="7" id="KW-0436">Ligase</keyword>
<dbReference type="GO" id="GO:0005524">
    <property type="term" value="F:ATP binding"/>
    <property type="evidence" value="ECO:0007669"/>
    <property type="project" value="UniProtKB-KW"/>
</dbReference>
<sequence>MDKAEARRTALAARDEAHDPERDRFAQARLRTALAPLAGRPIAGFLPIGTEIDPLPIMAELATEGPVGVPITPSLGHPLSFRAWTPETPLIDGKFGTRWPAEGDEVVPEVLIVPLVGFDRAGNRLGYGGGFYDRTLEALRAVRPTVAVGYAYAAQELEELPLEPTDQPLDAIVTEAETLRFT</sequence>
<dbReference type="PANTHER" id="PTHR23407">
    <property type="entry name" value="ATPASE INHIBITOR/5-FORMYLTETRAHYDROFOLATE CYCLO-LIGASE"/>
    <property type="match status" value="1"/>
</dbReference>
<feature type="binding site" evidence="4">
    <location>
        <position position="51"/>
    </location>
    <ligand>
        <name>substrate</name>
    </ligand>
</feature>
<evidence type="ECO:0000256" key="6">
    <source>
        <dbReference type="SAM" id="MobiDB-lite"/>
    </source>
</evidence>
<dbReference type="PIRSF" id="PIRSF006806">
    <property type="entry name" value="FTHF_cligase"/>
    <property type="match status" value="1"/>
</dbReference>
<evidence type="ECO:0000256" key="1">
    <source>
        <dbReference type="ARBA" id="ARBA00010638"/>
    </source>
</evidence>
<dbReference type="AlphaFoldDB" id="A0A845MB09"/>
<keyword evidence="2 4" id="KW-0547">Nucleotide-binding</keyword>
<dbReference type="Gene3D" id="3.40.50.10420">
    <property type="entry name" value="NagB/RpiA/CoA transferase-like"/>
    <property type="match status" value="1"/>
</dbReference>
<evidence type="ECO:0000256" key="3">
    <source>
        <dbReference type="ARBA" id="ARBA00022840"/>
    </source>
</evidence>
<dbReference type="InterPro" id="IPR002698">
    <property type="entry name" value="FTHF_cligase"/>
</dbReference>
<evidence type="ECO:0000256" key="2">
    <source>
        <dbReference type="ARBA" id="ARBA00022741"/>
    </source>
</evidence>
<dbReference type="GO" id="GO:0035999">
    <property type="term" value="P:tetrahydrofolate interconversion"/>
    <property type="evidence" value="ECO:0007669"/>
    <property type="project" value="TreeGrafter"/>
</dbReference>
<keyword evidence="5" id="KW-0460">Magnesium</keyword>
<reference evidence="7 8" key="1">
    <citation type="submission" date="2019-12" db="EMBL/GenBank/DDBJ databases">
        <title>Maritimibacter sp. nov. sp. isolated from sea sand.</title>
        <authorList>
            <person name="Kim J."/>
            <person name="Jeong S.E."/>
            <person name="Jung H.S."/>
            <person name="Jeon C.O."/>
        </authorList>
    </citation>
    <scope>NUCLEOTIDE SEQUENCE [LARGE SCALE GENOMIC DNA]</scope>
    <source>
        <strain evidence="7 8">DP07</strain>
    </source>
</reference>
<evidence type="ECO:0000313" key="8">
    <source>
        <dbReference type="Proteomes" id="UP000467322"/>
    </source>
</evidence>
<dbReference type="InterPro" id="IPR024185">
    <property type="entry name" value="FTHF_cligase-like_sf"/>
</dbReference>
<keyword evidence="8" id="KW-1185">Reference proteome</keyword>
<keyword evidence="3 4" id="KW-0067">ATP-binding</keyword>
<comment type="catalytic activity">
    <reaction evidence="5">
        <text>(6S)-5-formyl-5,6,7,8-tetrahydrofolate + ATP = (6R)-5,10-methenyltetrahydrofolate + ADP + phosphate</text>
        <dbReference type="Rhea" id="RHEA:10488"/>
        <dbReference type="ChEBI" id="CHEBI:30616"/>
        <dbReference type="ChEBI" id="CHEBI:43474"/>
        <dbReference type="ChEBI" id="CHEBI:57455"/>
        <dbReference type="ChEBI" id="CHEBI:57457"/>
        <dbReference type="ChEBI" id="CHEBI:456216"/>
        <dbReference type="EC" id="6.3.3.2"/>
    </reaction>
</comment>
<feature type="binding site" evidence="4">
    <location>
        <begin position="124"/>
        <end position="132"/>
    </location>
    <ligand>
        <name>ATP</name>
        <dbReference type="ChEBI" id="CHEBI:30616"/>
    </ligand>
</feature>